<evidence type="ECO:0000256" key="7">
    <source>
        <dbReference type="ARBA" id="ARBA00023002"/>
    </source>
</evidence>
<dbReference type="InterPro" id="IPR002372">
    <property type="entry name" value="PQQ_rpt_dom"/>
</dbReference>
<feature type="binding site" evidence="11">
    <location>
        <position position="146"/>
    </location>
    <ligand>
        <name>pyrroloquinoline quinone</name>
        <dbReference type="ChEBI" id="CHEBI:58442"/>
    </ligand>
</feature>
<organism evidence="16 17">
    <name type="scientific">Sphingomonas dokdonensis</name>
    <dbReference type="NCBI Taxonomy" id="344880"/>
    <lineage>
        <taxon>Bacteria</taxon>
        <taxon>Pseudomonadati</taxon>
        <taxon>Pseudomonadota</taxon>
        <taxon>Alphaproteobacteria</taxon>
        <taxon>Sphingomonadales</taxon>
        <taxon>Sphingomonadaceae</taxon>
        <taxon>Sphingomonas</taxon>
    </lineage>
</organism>
<dbReference type="Pfam" id="PF13442">
    <property type="entry name" value="Cytochrome_CBB3"/>
    <property type="match status" value="1"/>
</dbReference>
<protein>
    <submittedName>
        <fullName evidence="16">Quinohemoprotein alcohol dehydrogenase ADH IIB</fullName>
        <ecNumber evidence="16">1.1.9.1</ecNumber>
    </submittedName>
</protein>
<dbReference type="GO" id="GO:0005509">
    <property type="term" value="F:calcium ion binding"/>
    <property type="evidence" value="ECO:0007669"/>
    <property type="project" value="InterPro"/>
</dbReference>
<feature type="signal peptide" evidence="14">
    <location>
        <begin position="1"/>
        <end position="20"/>
    </location>
</feature>
<keyword evidence="8 12" id="KW-0408">Iron</keyword>
<evidence type="ECO:0000256" key="10">
    <source>
        <dbReference type="PIRSR" id="PIRSR617512-1"/>
    </source>
</evidence>
<feature type="domain" description="Cytochrome c" evidence="15">
    <location>
        <begin position="631"/>
        <end position="710"/>
    </location>
</feature>
<dbReference type="Gene3D" id="1.10.760.10">
    <property type="entry name" value="Cytochrome c-like domain"/>
    <property type="match status" value="1"/>
</dbReference>
<dbReference type="SUPFAM" id="SSF46626">
    <property type="entry name" value="Cytochrome c"/>
    <property type="match status" value="1"/>
</dbReference>
<feature type="binding site" evidence="11">
    <location>
        <position position="269"/>
    </location>
    <ligand>
        <name>pyrroloquinoline quinone</name>
        <dbReference type="ChEBI" id="CHEBI:58442"/>
    </ligand>
</feature>
<dbReference type="NCBIfam" id="TIGR03075">
    <property type="entry name" value="PQQ_enz_alc_DH"/>
    <property type="match status" value="1"/>
</dbReference>
<dbReference type="CDD" id="cd10279">
    <property type="entry name" value="PQQ_ADH_II"/>
    <property type="match status" value="1"/>
</dbReference>
<dbReference type="GO" id="GO:0016614">
    <property type="term" value="F:oxidoreductase activity, acting on CH-OH group of donors"/>
    <property type="evidence" value="ECO:0007669"/>
    <property type="project" value="InterPro"/>
</dbReference>
<evidence type="ECO:0000256" key="14">
    <source>
        <dbReference type="SAM" id="SignalP"/>
    </source>
</evidence>
<dbReference type="Pfam" id="PF01011">
    <property type="entry name" value="PQQ"/>
    <property type="match status" value="2"/>
</dbReference>
<dbReference type="EC" id="1.1.9.1" evidence="16"/>
<dbReference type="InterPro" id="IPR011047">
    <property type="entry name" value="Quinoprotein_ADH-like_sf"/>
</dbReference>
<dbReference type="PANTHER" id="PTHR32303">
    <property type="entry name" value="QUINOPROTEIN ALCOHOL DEHYDROGENASE (CYTOCHROME C)"/>
    <property type="match status" value="1"/>
</dbReference>
<dbReference type="PROSITE" id="PS51257">
    <property type="entry name" value="PROKAR_LIPOPROTEIN"/>
    <property type="match status" value="1"/>
</dbReference>
<dbReference type="AlphaFoldDB" id="A0A245ZNT6"/>
<feature type="chain" id="PRO_5012692966" evidence="14">
    <location>
        <begin position="21"/>
        <end position="740"/>
    </location>
</feature>
<keyword evidence="7 16" id="KW-0560">Oxidoreductase</keyword>
<feature type="binding site" evidence="11">
    <location>
        <position position="190"/>
    </location>
    <ligand>
        <name>pyrroloquinoline quinone</name>
        <dbReference type="ChEBI" id="CHEBI:58442"/>
    </ligand>
</feature>
<dbReference type="PROSITE" id="PS51007">
    <property type="entry name" value="CYTC"/>
    <property type="match status" value="1"/>
</dbReference>
<keyword evidence="6 11" id="KW-0634">PQQ</keyword>
<feature type="binding site" description="axial binding residue" evidence="12">
    <location>
        <position position="687"/>
    </location>
    <ligand>
        <name>heme c</name>
        <dbReference type="ChEBI" id="CHEBI:61717"/>
    </ligand>
    <ligandPart>
        <name>Fe</name>
        <dbReference type="ChEBI" id="CHEBI:18248"/>
    </ligandPart>
</feature>
<feature type="binding site" evidence="11">
    <location>
        <position position="361"/>
    </location>
    <ligand>
        <name>pyrroloquinoline quinone</name>
        <dbReference type="ChEBI" id="CHEBI:58442"/>
    </ligand>
</feature>
<dbReference type="InterPro" id="IPR018391">
    <property type="entry name" value="PQQ_b-propeller_rpt"/>
</dbReference>
<feature type="binding site" evidence="11">
    <location>
        <position position="94"/>
    </location>
    <ligand>
        <name>pyrroloquinoline quinone</name>
        <dbReference type="ChEBI" id="CHEBI:58442"/>
    </ligand>
</feature>
<dbReference type="EMBL" id="NBBI01000002">
    <property type="protein sequence ID" value="OWK31411.1"/>
    <property type="molecule type" value="Genomic_DNA"/>
</dbReference>
<comment type="cofactor">
    <cofactor evidence="11">
        <name>pyrroloquinoline quinone</name>
        <dbReference type="ChEBI" id="CHEBI:58442"/>
    </cofactor>
    <text evidence="11">Binds 1 PQQ group per subunit.</text>
</comment>
<feature type="active site" description="Proton acceptor" evidence="10">
    <location>
        <position position="334"/>
    </location>
</feature>
<feature type="disulfide bond" evidence="13">
    <location>
        <begin position="140"/>
        <end position="141"/>
    </location>
</feature>
<comment type="cofactor">
    <cofactor evidence="12">
        <name>Ca(2+)</name>
        <dbReference type="ChEBI" id="CHEBI:29108"/>
    </cofactor>
    <text evidence="12">Binds 1 Ca(2+) ion per subunit.</text>
</comment>
<evidence type="ECO:0000256" key="12">
    <source>
        <dbReference type="PIRSR" id="PIRSR617512-3"/>
    </source>
</evidence>
<evidence type="ECO:0000256" key="2">
    <source>
        <dbReference type="ARBA" id="ARBA00022617"/>
    </source>
</evidence>
<keyword evidence="5 12" id="KW-0106">Calcium</keyword>
<reference evidence="16 17" key="1">
    <citation type="submission" date="2017-03" db="EMBL/GenBank/DDBJ databases">
        <title>Genome sequence of Sphingomonas dokdonensis DSM 21029.</title>
        <authorList>
            <person name="Poehlein A."/>
            <person name="Wuebbeler J.H."/>
            <person name="Steinbuechel A."/>
            <person name="Daniel R."/>
        </authorList>
    </citation>
    <scope>NUCLEOTIDE SEQUENCE [LARGE SCALE GENOMIC DNA]</scope>
    <source>
        <strain evidence="16 17">DSM 21029</strain>
    </source>
</reference>
<dbReference type="GO" id="GO:0009055">
    <property type="term" value="F:electron transfer activity"/>
    <property type="evidence" value="ECO:0007669"/>
    <property type="project" value="InterPro"/>
</dbReference>
<keyword evidence="3 12" id="KW-0479">Metal-binding</keyword>
<dbReference type="GO" id="GO:0016020">
    <property type="term" value="C:membrane"/>
    <property type="evidence" value="ECO:0007669"/>
    <property type="project" value="InterPro"/>
</dbReference>
<evidence type="ECO:0000256" key="4">
    <source>
        <dbReference type="ARBA" id="ARBA00022729"/>
    </source>
</evidence>
<evidence type="ECO:0000256" key="13">
    <source>
        <dbReference type="PIRSR" id="PIRSR617512-4"/>
    </source>
</evidence>
<feature type="binding site" evidence="12">
    <location>
        <position position="289"/>
    </location>
    <ligand>
        <name>Ca(2+)</name>
        <dbReference type="ChEBI" id="CHEBI:29108"/>
    </ligand>
</feature>
<evidence type="ECO:0000256" key="3">
    <source>
        <dbReference type="ARBA" id="ARBA00022723"/>
    </source>
</evidence>
<evidence type="ECO:0000256" key="9">
    <source>
        <dbReference type="ARBA" id="ARBA00023157"/>
    </source>
</evidence>
<evidence type="ECO:0000313" key="16">
    <source>
        <dbReference type="EMBL" id="OWK31411.1"/>
    </source>
</evidence>
<keyword evidence="17" id="KW-1185">Reference proteome</keyword>
<dbReference type="Gene3D" id="2.140.10.10">
    <property type="entry name" value="Quinoprotein alcohol dehydrogenase-like superfamily"/>
    <property type="match status" value="1"/>
</dbReference>
<feature type="binding site" evidence="12">
    <location>
        <position position="334"/>
    </location>
    <ligand>
        <name>Ca(2+)</name>
        <dbReference type="ChEBI" id="CHEBI:29108"/>
    </ligand>
</feature>
<feature type="binding site" evidence="12">
    <location>
        <position position="208"/>
    </location>
    <ligand>
        <name>Ca(2+)</name>
        <dbReference type="ChEBI" id="CHEBI:29108"/>
    </ligand>
</feature>
<dbReference type="Proteomes" id="UP000197290">
    <property type="component" value="Unassembled WGS sequence"/>
</dbReference>
<keyword evidence="2 11" id="KW-0349">Heme</keyword>
<feature type="binding site" description="covalent" evidence="11">
    <location>
        <position position="644"/>
    </location>
    <ligand>
        <name>heme c</name>
        <dbReference type="ChEBI" id="CHEBI:61717"/>
    </ligand>
</feature>
<accession>A0A245ZNT6</accession>
<sequence length="740" mass="78282">MRIVVALLAAAALVSCKANTGESASAAADRSATTGIGRVDAALLTTGGDGRDWAMTGYNYSEQRFSPLTQINAGNVNQLGLAWYADMPDARGQEATPVVVDGKMFVTGPWSKVFAFDAATGKKLWEFDPKVDPQKGVQACCDVVNRGVAAWKGRLYVGTIDGRLIALDAATGTPDWSVQTTDNAKPYTITGAPRVVKGMVMIGNGGAEFGVRGYVTAYDAATGAKKWRFYTVPNPTGAKDGEASDAAMAKVAPTWSKNGQWKQSGGGGTVWDSIVYDAELDQLYLGVGNGSPWNHGLRSEGQGDNLFLSSIVALKPETGEYVWHYQETPGETWDFTATQPINLATLNIGGQQRRVLMQAPKNGFFYVIDRTNGKLINAGQFIPGVNWATGYDMKTGRPIENPESRYYKTGKPFLATPSAIAAHNWQPMSFNPKVGLAFIPAQIVGSAYLNPSSPLDGTKPIGFNVGQDLGNAMYPRDAAAVKQAIAGATGRLVAWDPVANKARWTVDYPTPWNGGTMTTAGNLVFQGTALGEFRAYAADTGKQLFSYPVGTGVMAGAATFMIGNEQYVAVLAGRGGALPLSIGYAIGKARDVPNQPRLLVFKLGGQAQMPPPAPPPAIAPPPLPKNTATPQQVAQGQALYGRYCQVCHGASAGGGGVLPNLQRSATLGDADTWKAILIDGMLKDKGMVSFAKVLTPEQAQLIRLYVIDEAHWAQKNLSNGAKTVAPAPAAQKSPVPTGVR</sequence>
<gene>
    <name evidence="16" type="primary">qbdA</name>
    <name evidence="16" type="ORF">SPDO_14200</name>
</gene>
<evidence type="ECO:0000256" key="6">
    <source>
        <dbReference type="ARBA" id="ARBA00022891"/>
    </source>
</evidence>
<keyword evidence="4 14" id="KW-0732">Signal</keyword>
<dbReference type="InterPro" id="IPR017512">
    <property type="entry name" value="PQQ_MeOH/EtOH_DH"/>
</dbReference>
<evidence type="ECO:0000256" key="1">
    <source>
        <dbReference type="ARBA" id="ARBA00008156"/>
    </source>
</evidence>
<comment type="cofactor">
    <cofactor evidence="11">
        <name>heme c</name>
        <dbReference type="ChEBI" id="CHEBI:61717"/>
    </cofactor>
    <text evidence="11">Binds 1 heme c group per subunit.</text>
</comment>
<feature type="binding site" description="covalent" evidence="11">
    <location>
        <position position="647"/>
    </location>
    <ligand>
        <name>heme c</name>
        <dbReference type="ChEBI" id="CHEBI:61717"/>
    </ligand>
</feature>
<dbReference type="GO" id="GO:0020037">
    <property type="term" value="F:heme binding"/>
    <property type="evidence" value="ECO:0007669"/>
    <property type="project" value="InterPro"/>
</dbReference>
<comment type="similarity">
    <text evidence="1">Belongs to the bacterial PQQ dehydrogenase family.</text>
</comment>
<comment type="caution">
    <text evidence="16">The sequence shown here is derived from an EMBL/GenBank/DDBJ whole genome shotgun (WGS) entry which is preliminary data.</text>
</comment>
<evidence type="ECO:0000259" key="15">
    <source>
        <dbReference type="PROSITE" id="PS51007"/>
    </source>
</evidence>
<feature type="binding site" evidence="11">
    <location>
        <begin position="206"/>
        <end position="207"/>
    </location>
    <ligand>
        <name>pyrroloquinoline quinone</name>
        <dbReference type="ChEBI" id="CHEBI:58442"/>
    </ligand>
</feature>
<evidence type="ECO:0000256" key="5">
    <source>
        <dbReference type="ARBA" id="ARBA00022837"/>
    </source>
</evidence>
<dbReference type="SUPFAM" id="SSF50998">
    <property type="entry name" value="Quinoprotein alcohol dehydrogenase-like"/>
    <property type="match status" value="1"/>
</dbReference>
<dbReference type="OrthoDB" id="9794322at2"/>
<dbReference type="InterPro" id="IPR036909">
    <property type="entry name" value="Cyt_c-like_dom_sf"/>
</dbReference>
<feature type="binding site" evidence="11">
    <location>
        <begin position="424"/>
        <end position="425"/>
    </location>
    <ligand>
        <name>pyrroloquinoline quinone</name>
        <dbReference type="ChEBI" id="CHEBI:58442"/>
    </ligand>
</feature>
<evidence type="ECO:0000256" key="11">
    <source>
        <dbReference type="PIRSR" id="PIRSR617512-2"/>
    </source>
</evidence>
<evidence type="ECO:0000313" key="17">
    <source>
        <dbReference type="Proteomes" id="UP000197290"/>
    </source>
</evidence>
<dbReference type="SMART" id="SM00564">
    <property type="entry name" value="PQQ"/>
    <property type="match status" value="5"/>
</dbReference>
<feature type="binding site" description="axial binding residue" evidence="12">
    <location>
        <position position="648"/>
    </location>
    <ligand>
        <name>heme c</name>
        <dbReference type="ChEBI" id="CHEBI:61717"/>
    </ligand>
    <ligandPart>
        <name>Fe</name>
        <dbReference type="ChEBI" id="CHEBI:18248"/>
    </ligandPart>
</feature>
<evidence type="ECO:0000256" key="8">
    <source>
        <dbReference type="ARBA" id="ARBA00023004"/>
    </source>
</evidence>
<name>A0A245ZNT6_9SPHN</name>
<proteinExistence type="inferred from homology"/>
<dbReference type="InterPro" id="IPR009056">
    <property type="entry name" value="Cyt_c-like_dom"/>
</dbReference>
<dbReference type="RefSeq" id="WP_088366752.1">
    <property type="nucleotide sequence ID" value="NZ_NBBI01000002.1"/>
</dbReference>
<keyword evidence="9 13" id="KW-1015">Disulfide bond</keyword>